<evidence type="ECO:0000256" key="1">
    <source>
        <dbReference type="SAM" id="MobiDB-lite"/>
    </source>
</evidence>
<proteinExistence type="predicted"/>
<keyword evidence="3" id="KW-1185">Reference proteome</keyword>
<dbReference type="Proteomes" id="UP000518315">
    <property type="component" value="Unassembled WGS sequence"/>
</dbReference>
<name>A0A7W5G259_9HYPH</name>
<comment type="caution">
    <text evidence="2">The sequence shown here is derived from an EMBL/GenBank/DDBJ whole genome shotgun (WGS) entry which is preliminary data.</text>
</comment>
<evidence type="ECO:0000313" key="2">
    <source>
        <dbReference type="EMBL" id="MBB3137495.1"/>
    </source>
</evidence>
<accession>A0A7W5G259</accession>
<sequence length="41" mass="4714">MCKRIFEILRDVITLATFQPRPIEGHKRNPFRQGSKSGIAT</sequence>
<organism evidence="2 3">
    <name type="scientific">Rhizobium pisi</name>
    <dbReference type="NCBI Taxonomy" id="574561"/>
    <lineage>
        <taxon>Bacteria</taxon>
        <taxon>Pseudomonadati</taxon>
        <taxon>Pseudomonadota</taxon>
        <taxon>Alphaproteobacteria</taxon>
        <taxon>Hyphomicrobiales</taxon>
        <taxon>Rhizobiaceae</taxon>
        <taxon>Rhizobium/Agrobacterium group</taxon>
        <taxon>Rhizobium</taxon>
    </lineage>
</organism>
<feature type="compositionally biased region" description="Polar residues" evidence="1">
    <location>
        <begin position="32"/>
        <end position="41"/>
    </location>
</feature>
<protein>
    <submittedName>
        <fullName evidence="2">Uncharacterized protein</fullName>
    </submittedName>
</protein>
<reference evidence="2 3" key="1">
    <citation type="submission" date="2020-08" db="EMBL/GenBank/DDBJ databases">
        <title>Genomic Encyclopedia of Type Strains, Phase III (KMG-III): the genomes of soil and plant-associated and newly described type strains.</title>
        <authorList>
            <person name="Whitman W."/>
        </authorList>
    </citation>
    <scope>NUCLEOTIDE SEQUENCE [LARGE SCALE GENOMIC DNA]</scope>
    <source>
        <strain evidence="2 3">CECT 4113</strain>
    </source>
</reference>
<gene>
    <name evidence="2" type="ORF">FHS26_005257</name>
</gene>
<feature type="region of interest" description="Disordered" evidence="1">
    <location>
        <begin position="22"/>
        <end position="41"/>
    </location>
</feature>
<dbReference type="AlphaFoldDB" id="A0A7W5G259"/>
<dbReference type="RefSeq" id="WP_281039995.1">
    <property type="nucleotide sequence ID" value="NZ_JACHXH010000022.1"/>
</dbReference>
<evidence type="ECO:0000313" key="3">
    <source>
        <dbReference type="Proteomes" id="UP000518315"/>
    </source>
</evidence>
<dbReference type="EMBL" id="JACHXH010000022">
    <property type="protein sequence ID" value="MBB3137495.1"/>
    <property type="molecule type" value="Genomic_DNA"/>
</dbReference>